<protein>
    <submittedName>
        <fullName evidence="7">Multidrug and toxin extrusion protein 2</fullName>
    </submittedName>
</protein>
<feature type="transmembrane region" description="Helical" evidence="6">
    <location>
        <begin position="393"/>
        <end position="410"/>
    </location>
</feature>
<dbReference type="EMBL" id="VRMN01000003">
    <property type="protein sequence ID" value="KAA8495378.1"/>
    <property type="molecule type" value="Genomic_DNA"/>
</dbReference>
<dbReference type="GO" id="GO:0016020">
    <property type="term" value="C:membrane"/>
    <property type="evidence" value="ECO:0007669"/>
    <property type="project" value="UniProtKB-SubCell"/>
</dbReference>
<feature type="transmembrane region" description="Helical" evidence="6">
    <location>
        <begin position="363"/>
        <end position="381"/>
    </location>
</feature>
<keyword evidence="3 6" id="KW-0812">Transmembrane</keyword>
<dbReference type="InterPro" id="IPR045069">
    <property type="entry name" value="MATE_euk"/>
</dbReference>
<comment type="similarity">
    <text evidence="2">Belongs to the multi antimicrobial extrusion (MATE) (TC 2.A.66.1) family.</text>
</comment>
<feature type="transmembrane region" description="Helical" evidence="6">
    <location>
        <begin position="320"/>
        <end position="343"/>
    </location>
</feature>
<evidence type="ECO:0000256" key="3">
    <source>
        <dbReference type="ARBA" id="ARBA00022692"/>
    </source>
</evidence>
<evidence type="ECO:0000313" key="7">
    <source>
        <dbReference type="EMBL" id="KAA8495378.1"/>
    </source>
</evidence>
<comment type="caution">
    <text evidence="7">The sequence shown here is derived from an EMBL/GenBank/DDBJ whole genome shotgun (WGS) entry which is preliminary data.</text>
</comment>
<keyword evidence="8" id="KW-1185">Reference proteome</keyword>
<feature type="transmembrane region" description="Helical" evidence="6">
    <location>
        <begin position="143"/>
        <end position="160"/>
    </location>
</feature>
<name>A0A5J4YW20_PORPP</name>
<feature type="transmembrane region" description="Helical" evidence="6">
    <location>
        <begin position="65"/>
        <end position="87"/>
    </location>
</feature>
<feature type="transmembrane region" description="Helical" evidence="6">
    <location>
        <begin position="180"/>
        <end position="196"/>
    </location>
</feature>
<feature type="transmembrane region" description="Helical" evidence="6">
    <location>
        <begin position="430"/>
        <end position="451"/>
    </location>
</feature>
<dbReference type="PANTHER" id="PTHR11206">
    <property type="entry name" value="MULTIDRUG RESISTANCE PROTEIN"/>
    <property type="match status" value="1"/>
</dbReference>
<accession>A0A5J4YW20</accession>
<gene>
    <name evidence="7" type="ORF">FVE85_1533</name>
</gene>
<evidence type="ECO:0000256" key="1">
    <source>
        <dbReference type="ARBA" id="ARBA00004141"/>
    </source>
</evidence>
<dbReference type="GO" id="GO:1990961">
    <property type="term" value="P:xenobiotic detoxification by transmembrane export across the plasma membrane"/>
    <property type="evidence" value="ECO:0007669"/>
    <property type="project" value="InterPro"/>
</dbReference>
<evidence type="ECO:0000256" key="2">
    <source>
        <dbReference type="ARBA" id="ARBA00010199"/>
    </source>
</evidence>
<proteinExistence type="inferred from homology"/>
<dbReference type="AlphaFoldDB" id="A0A5J4YW20"/>
<dbReference type="Proteomes" id="UP000324585">
    <property type="component" value="Unassembled WGS sequence"/>
</dbReference>
<organism evidence="7 8">
    <name type="scientific">Porphyridium purpureum</name>
    <name type="common">Red alga</name>
    <name type="synonym">Porphyridium cruentum</name>
    <dbReference type="NCBI Taxonomy" id="35688"/>
    <lineage>
        <taxon>Eukaryota</taxon>
        <taxon>Rhodophyta</taxon>
        <taxon>Bangiophyceae</taxon>
        <taxon>Porphyridiales</taxon>
        <taxon>Porphyridiaceae</taxon>
        <taxon>Porphyridium</taxon>
    </lineage>
</organism>
<evidence type="ECO:0000256" key="5">
    <source>
        <dbReference type="ARBA" id="ARBA00023136"/>
    </source>
</evidence>
<dbReference type="OrthoDB" id="4990at2759"/>
<keyword evidence="5 6" id="KW-0472">Membrane</keyword>
<dbReference type="Pfam" id="PF01554">
    <property type="entry name" value="MatE"/>
    <property type="match status" value="2"/>
</dbReference>
<dbReference type="GO" id="GO:0015297">
    <property type="term" value="F:antiporter activity"/>
    <property type="evidence" value="ECO:0007669"/>
    <property type="project" value="InterPro"/>
</dbReference>
<keyword evidence="4 6" id="KW-1133">Transmembrane helix</keyword>
<dbReference type="OMA" id="TTSIVMW"/>
<feature type="transmembrane region" description="Helical" evidence="6">
    <location>
        <begin position="236"/>
        <end position="260"/>
    </location>
</feature>
<evidence type="ECO:0000256" key="6">
    <source>
        <dbReference type="SAM" id="Phobius"/>
    </source>
</evidence>
<comment type="subcellular location">
    <subcellularLocation>
        <location evidence="1">Membrane</location>
        <topology evidence="1">Multi-pass membrane protein</topology>
    </subcellularLocation>
</comment>
<evidence type="ECO:0000256" key="4">
    <source>
        <dbReference type="ARBA" id="ARBA00022989"/>
    </source>
</evidence>
<dbReference type="InterPro" id="IPR002528">
    <property type="entry name" value="MATE_fam"/>
</dbReference>
<dbReference type="GO" id="GO:0042910">
    <property type="term" value="F:xenobiotic transmembrane transporter activity"/>
    <property type="evidence" value="ECO:0007669"/>
    <property type="project" value="InterPro"/>
</dbReference>
<feature type="transmembrane region" description="Helical" evidence="6">
    <location>
        <begin position="208"/>
        <end position="230"/>
    </location>
</feature>
<reference evidence="8" key="1">
    <citation type="journal article" date="2019" name="Nat. Commun.">
        <title>Expansion of phycobilisome linker gene families in mesophilic red algae.</title>
        <authorList>
            <person name="Lee J."/>
            <person name="Kim D."/>
            <person name="Bhattacharya D."/>
            <person name="Yoon H.S."/>
        </authorList>
    </citation>
    <scope>NUCLEOTIDE SEQUENCE [LARGE SCALE GENOMIC DNA]</scope>
    <source>
        <strain evidence="8">CCMP 1328</strain>
    </source>
</reference>
<feature type="transmembrane region" description="Helical" evidence="6">
    <location>
        <begin position="281"/>
        <end position="300"/>
    </location>
</feature>
<dbReference type="NCBIfam" id="TIGR00797">
    <property type="entry name" value="matE"/>
    <property type="match status" value="1"/>
</dbReference>
<feature type="transmembrane region" description="Helical" evidence="6">
    <location>
        <begin position="463"/>
        <end position="484"/>
    </location>
</feature>
<evidence type="ECO:0000313" key="8">
    <source>
        <dbReference type="Proteomes" id="UP000324585"/>
    </source>
</evidence>
<dbReference type="CDD" id="cd13132">
    <property type="entry name" value="MATE_eukaryotic"/>
    <property type="match status" value="1"/>
</dbReference>
<sequence length="517" mass="56990">MEGRHRPRNPERLWLRAEDAAAPQRYFGRAMDQHVVAEARPQGPSEGWRTDAAYWLAQVRQLFSLALPFVLSQLAVGLMSTVTMLFVGRFDVDRVGGVALALSWMNLTGYSLIYGLASALDSLCAMSFGAGDLRKMTAFLQRGLLIGAMVCFPVAAAWWVSDFFFGLLQIDIVDAEHATLFLRCSIPALLPVMAFEKIKRYLQAMHRIGEIVIVTFSGLLLHCSVCYLLVVHMKLGYIGAAFAQSCTYWTMLTILCYVVFIRDKNHSFEPWVESAFEDWGTYLSLGIPGILQVMLEWVAFEITLLEAAWLGRDVLAAQGILLNICYLSFIVPFSLGQVVSVLVGNQVGAQSAKGAKDMITTSVLSTLCICGAVSFTFFLGAHNIARLFVTDEHLVSMIGSVSWIYALYFLSDGLQVTLCGGLRGFGLQRIAAVGALVGFWGLTLPLTYLLAFKSTAFHGLRGLWAAFMFAELPLASGYLLYFYVFCDFQSMIKLAAERLSLTGAEGSNEGNEKEAEP</sequence>